<accession>A0A8S1GPE4</accession>
<dbReference type="AlphaFoldDB" id="A0A8S1GPE4"/>
<keyword evidence="4" id="KW-1185">Reference proteome</keyword>
<dbReference type="GO" id="GO:0061512">
    <property type="term" value="P:protein localization to cilium"/>
    <property type="evidence" value="ECO:0007669"/>
    <property type="project" value="TreeGrafter"/>
</dbReference>
<evidence type="ECO:0008006" key="5">
    <source>
        <dbReference type="Google" id="ProtNLM"/>
    </source>
</evidence>
<dbReference type="GO" id="GO:0005930">
    <property type="term" value="C:axoneme"/>
    <property type="evidence" value="ECO:0007669"/>
    <property type="project" value="TreeGrafter"/>
</dbReference>
<evidence type="ECO:0000259" key="1">
    <source>
        <dbReference type="Pfam" id="PF14779"/>
    </source>
</evidence>
<comment type="caution">
    <text evidence="3">The sequence shown here is derived from an EMBL/GenBank/DDBJ whole genome shotgun (WGS) entry which is preliminary data.</text>
</comment>
<dbReference type="PANTHER" id="PTHR20870:SF0">
    <property type="entry name" value="BARDET-BIEDL SYNDROME 1 PROTEIN"/>
    <property type="match status" value="1"/>
</dbReference>
<dbReference type="GO" id="GO:0005119">
    <property type="term" value="F:smoothened binding"/>
    <property type="evidence" value="ECO:0007669"/>
    <property type="project" value="TreeGrafter"/>
</dbReference>
<evidence type="ECO:0000313" key="4">
    <source>
        <dbReference type="Proteomes" id="UP000835052"/>
    </source>
</evidence>
<dbReference type="InterPro" id="IPR036322">
    <property type="entry name" value="WD40_repeat_dom_sf"/>
</dbReference>
<dbReference type="Proteomes" id="UP000835052">
    <property type="component" value="Unassembled WGS sequence"/>
</dbReference>
<dbReference type="PANTHER" id="PTHR20870">
    <property type="entry name" value="BARDET-BIEDL SYNDROME 1 PROTEIN"/>
    <property type="match status" value="1"/>
</dbReference>
<dbReference type="GO" id="GO:1905515">
    <property type="term" value="P:non-motile cilium assembly"/>
    <property type="evidence" value="ECO:0007669"/>
    <property type="project" value="InterPro"/>
</dbReference>
<dbReference type="SUPFAM" id="SSF50978">
    <property type="entry name" value="WD40 repeat-like"/>
    <property type="match status" value="1"/>
</dbReference>
<proteinExistence type="predicted"/>
<dbReference type="GO" id="GO:0005813">
    <property type="term" value="C:centrosome"/>
    <property type="evidence" value="ECO:0007669"/>
    <property type="project" value="TreeGrafter"/>
</dbReference>
<dbReference type="InterPro" id="IPR056419">
    <property type="entry name" value="GAE_BBS1"/>
</dbReference>
<dbReference type="GO" id="GO:0005113">
    <property type="term" value="F:patched binding"/>
    <property type="evidence" value="ECO:0007669"/>
    <property type="project" value="TreeGrafter"/>
</dbReference>
<sequence length="586" mass="65503">MVIQDKNNRSWKVMESSSKWTSPVSLQGAEVHCSKSCVALGDLFSDGDSKLIVAHGGQRGMNMRLKVFKGVSQMTESSLADQPIAIAHFINELSSLPSVAVAAGSSLLIYKNLKPFYKFTVPSSEVNGVEKQAWQAAASGQLPQENLYTVIQNLAEEVSSASLTSASQTLLLVQPNERRAFFDKYLNKPLTNSAAITCLTKMEKSTAEVIDVLLIGTEHGKLHVVDSQAFTHLTSCSFPSPPVQIVTYGSYDVDYRVFVLTRDAMIYAVKRTQTSCGRPLVVSTCPILSMVRMKKLLVTASSDNTVNFYNFKGKKITEVRCDKKPIMLENFEYTQKQFTAVLVMFEQEIRMYNENYLLDVLKFDKPLSWIKYGHYGREEGALVICFKDGSVCVRMFRRKANFDEKRDLNPHPATHTLKLAIPKKTKLFIDQSVRERDHGDRINQTYQKDLFLLRCRVAESYAEVSTTASSSVAADGQLPVDITVDVHGFGPVFRLIIYVVSNAKADVFGLWLSIMSDPAMYTIEEPLIPVSLLAPSHKYSFTTLLNCVDPEKATQEELRVLLIHEKKQAPIVTAVVKMPISEMPVD</sequence>
<evidence type="ECO:0000313" key="3">
    <source>
        <dbReference type="EMBL" id="CAD6184612.1"/>
    </source>
</evidence>
<gene>
    <name evidence="3" type="ORF">CAUJ_LOCUS531</name>
</gene>
<dbReference type="EMBL" id="CAJGYM010000001">
    <property type="protein sequence ID" value="CAD6184612.1"/>
    <property type="molecule type" value="Genomic_DNA"/>
</dbReference>
<reference evidence="3" key="1">
    <citation type="submission" date="2020-10" db="EMBL/GenBank/DDBJ databases">
        <authorList>
            <person name="Kikuchi T."/>
        </authorList>
    </citation>
    <scope>NUCLEOTIDE SEQUENCE</scope>
    <source>
        <strain evidence="3">NKZ352</strain>
    </source>
</reference>
<evidence type="ECO:0000259" key="2">
    <source>
        <dbReference type="Pfam" id="PF23304"/>
    </source>
</evidence>
<dbReference type="GO" id="GO:0034464">
    <property type="term" value="C:BBSome"/>
    <property type="evidence" value="ECO:0007669"/>
    <property type="project" value="InterPro"/>
</dbReference>
<dbReference type="OrthoDB" id="10259809at2759"/>
<organism evidence="3 4">
    <name type="scientific">Caenorhabditis auriculariae</name>
    <dbReference type="NCBI Taxonomy" id="2777116"/>
    <lineage>
        <taxon>Eukaryota</taxon>
        <taxon>Metazoa</taxon>
        <taxon>Ecdysozoa</taxon>
        <taxon>Nematoda</taxon>
        <taxon>Chromadorea</taxon>
        <taxon>Rhabditida</taxon>
        <taxon>Rhabditina</taxon>
        <taxon>Rhabditomorpha</taxon>
        <taxon>Rhabditoidea</taxon>
        <taxon>Rhabditidae</taxon>
        <taxon>Peloderinae</taxon>
        <taxon>Caenorhabditis</taxon>
    </lineage>
</organism>
<feature type="domain" description="Bardet-Biedl syndrome 1 protein GAE" evidence="2">
    <location>
        <begin position="482"/>
        <end position="582"/>
    </location>
</feature>
<protein>
    <recommendedName>
        <fullName evidence="5">Bardet-Biedl syndrome 1 N-terminal domain-containing protein</fullName>
    </recommendedName>
</protein>
<dbReference type="InterPro" id="IPR028784">
    <property type="entry name" value="BBS1"/>
</dbReference>
<dbReference type="Pfam" id="PF14779">
    <property type="entry name" value="BBS1"/>
    <property type="match status" value="1"/>
</dbReference>
<dbReference type="InterPro" id="IPR032728">
    <property type="entry name" value="BBS1_N"/>
</dbReference>
<dbReference type="Pfam" id="PF23304">
    <property type="entry name" value="GAE_BBS1"/>
    <property type="match status" value="1"/>
</dbReference>
<name>A0A8S1GPE4_9PELO</name>
<feature type="domain" description="Bardet-Biedl syndrome 1 N-terminal" evidence="1">
    <location>
        <begin position="20"/>
        <end position="270"/>
    </location>
</feature>